<dbReference type="InterPro" id="IPR058240">
    <property type="entry name" value="rSAM_sf"/>
</dbReference>
<name>A0A7C4HDL3_STAMA</name>
<comment type="cofactor">
    <cofactor evidence="1">
        <name>[4Fe-4S] cluster</name>
        <dbReference type="ChEBI" id="CHEBI:49883"/>
    </cofactor>
</comment>
<dbReference type="PANTHER" id="PTHR43787:SF11">
    <property type="entry name" value="UPF0026 PROTEIN SLR1464"/>
    <property type="match status" value="1"/>
</dbReference>
<keyword evidence="4" id="KW-0479">Metal-binding</keyword>
<dbReference type="PANTHER" id="PTHR43787">
    <property type="entry name" value="FEMO COFACTOR BIOSYNTHESIS PROTEIN NIFB-RELATED"/>
    <property type="match status" value="1"/>
</dbReference>
<keyword evidence="2" id="KW-0004">4Fe-4S</keyword>
<evidence type="ECO:0000256" key="5">
    <source>
        <dbReference type="ARBA" id="ARBA00023004"/>
    </source>
</evidence>
<evidence type="ECO:0000313" key="8">
    <source>
        <dbReference type="EMBL" id="HGM58431.1"/>
    </source>
</evidence>
<evidence type="ECO:0000256" key="2">
    <source>
        <dbReference type="ARBA" id="ARBA00022485"/>
    </source>
</evidence>
<dbReference type="Gene3D" id="3.20.20.70">
    <property type="entry name" value="Aldolase class I"/>
    <property type="match status" value="1"/>
</dbReference>
<evidence type="ECO:0000256" key="6">
    <source>
        <dbReference type="ARBA" id="ARBA00023014"/>
    </source>
</evidence>
<dbReference type="CDD" id="cd01335">
    <property type="entry name" value="Radical_SAM"/>
    <property type="match status" value="1"/>
</dbReference>
<keyword evidence="5" id="KW-0408">Iron</keyword>
<dbReference type="InterPro" id="IPR007197">
    <property type="entry name" value="rSAM"/>
</dbReference>
<dbReference type="Pfam" id="PF04055">
    <property type="entry name" value="Radical_SAM"/>
    <property type="match status" value="1"/>
</dbReference>
<keyword evidence="6" id="KW-0411">Iron-sulfur</keyword>
<reference evidence="8" key="1">
    <citation type="journal article" date="2020" name="mSystems">
        <title>Genome- and Community-Level Interaction Insights into Carbon Utilization and Element Cycling Functions of Hydrothermarchaeota in Hydrothermal Sediment.</title>
        <authorList>
            <person name="Zhou Z."/>
            <person name="Liu Y."/>
            <person name="Xu W."/>
            <person name="Pan J."/>
            <person name="Luo Z.H."/>
            <person name="Li M."/>
        </authorList>
    </citation>
    <scope>NUCLEOTIDE SEQUENCE [LARGE SCALE GENOMIC DNA]</scope>
    <source>
        <strain evidence="8">SpSt-642</strain>
    </source>
</reference>
<evidence type="ECO:0000256" key="4">
    <source>
        <dbReference type="ARBA" id="ARBA00022723"/>
    </source>
</evidence>
<dbReference type="InterPro" id="IPR013785">
    <property type="entry name" value="Aldolase_TIM"/>
</dbReference>
<dbReference type="AlphaFoldDB" id="A0A7C4HDL3"/>
<evidence type="ECO:0000259" key="7">
    <source>
        <dbReference type="Pfam" id="PF04055"/>
    </source>
</evidence>
<comment type="caution">
    <text evidence="8">The sequence shown here is derived from an EMBL/GenBank/DDBJ whole genome shotgun (WGS) entry which is preliminary data.</text>
</comment>
<organism evidence="8">
    <name type="scientific">Staphylothermus marinus</name>
    <dbReference type="NCBI Taxonomy" id="2280"/>
    <lineage>
        <taxon>Archaea</taxon>
        <taxon>Thermoproteota</taxon>
        <taxon>Thermoprotei</taxon>
        <taxon>Desulfurococcales</taxon>
        <taxon>Desulfurococcaceae</taxon>
        <taxon>Staphylothermus</taxon>
    </lineage>
</organism>
<dbReference type="EMBL" id="DTBJ01000017">
    <property type="protein sequence ID" value="HGM58431.1"/>
    <property type="molecule type" value="Genomic_DNA"/>
</dbReference>
<dbReference type="GO" id="GO:0051539">
    <property type="term" value="F:4 iron, 4 sulfur cluster binding"/>
    <property type="evidence" value="ECO:0007669"/>
    <property type="project" value="UniProtKB-KW"/>
</dbReference>
<dbReference type="SFLD" id="SFLDS00029">
    <property type="entry name" value="Radical_SAM"/>
    <property type="match status" value="1"/>
</dbReference>
<keyword evidence="3" id="KW-0949">S-adenosyl-L-methionine</keyword>
<evidence type="ECO:0000256" key="1">
    <source>
        <dbReference type="ARBA" id="ARBA00001966"/>
    </source>
</evidence>
<accession>A0A7C4HDL3</accession>
<gene>
    <name evidence="8" type="ORF">ENU14_02445</name>
</gene>
<sequence length="318" mass="36624">MNRLFELKTVYGIHLSRCFEASLGIDPLLSPKKCSLNCIFCPLGETIVKTIKPSIYVDLDRVIRDLMNFIDKNGLIFKTTFVWGLGDPLLNYQTPVIVEKIHSLLKDMGFNGRIVVRTSGVLINSNWIKPVFKYVDENLVPIALPYSYWKIFTEPVGDFKFNNLVNSLKNIVKEYGDKLAIELVVFRYRDFTNAEESVLDELISVIHSTRVEKIYVKTVNRPGRSIDIKPVRGELFNRVVEKMNNEGFKTIVCSDVSVNKLNIVDKTNILLNHILRKPLSTDEIIQIYGPESLKILEKSFVSKINWDNKIYFKLKSIR</sequence>
<evidence type="ECO:0000256" key="3">
    <source>
        <dbReference type="ARBA" id="ARBA00022691"/>
    </source>
</evidence>
<proteinExistence type="predicted"/>
<dbReference type="SUPFAM" id="SSF102114">
    <property type="entry name" value="Radical SAM enzymes"/>
    <property type="match status" value="1"/>
</dbReference>
<dbReference type="GO" id="GO:0003824">
    <property type="term" value="F:catalytic activity"/>
    <property type="evidence" value="ECO:0007669"/>
    <property type="project" value="InterPro"/>
</dbReference>
<protein>
    <submittedName>
        <fullName evidence="8">Radical SAM protein</fullName>
    </submittedName>
</protein>
<feature type="domain" description="Radical SAM core" evidence="7">
    <location>
        <begin position="33"/>
        <end position="133"/>
    </location>
</feature>
<dbReference type="GO" id="GO:0046872">
    <property type="term" value="F:metal ion binding"/>
    <property type="evidence" value="ECO:0007669"/>
    <property type="project" value="UniProtKB-KW"/>
</dbReference>